<dbReference type="PANTHER" id="PTHR30535:SF34">
    <property type="entry name" value="MOLYBDATE-BINDING PROTEIN MOLA"/>
    <property type="match status" value="1"/>
</dbReference>
<comment type="similarity">
    <text evidence="1">Belongs to the bacterial solute-binding protein 8 family.</text>
</comment>
<dbReference type="OrthoDB" id="9816357at2"/>
<reference evidence="3 4" key="1">
    <citation type="submission" date="2016-10" db="EMBL/GenBank/DDBJ databases">
        <authorList>
            <person name="de Groot N.N."/>
        </authorList>
    </citation>
    <scope>NUCLEOTIDE SEQUENCE [LARGE SCALE GENOMIC DNA]</scope>
    <source>
        <strain evidence="3 4">DSM 1736</strain>
    </source>
</reference>
<organism evidence="3 4">
    <name type="scientific">Dendrosporobacter quercicolus</name>
    <dbReference type="NCBI Taxonomy" id="146817"/>
    <lineage>
        <taxon>Bacteria</taxon>
        <taxon>Bacillati</taxon>
        <taxon>Bacillota</taxon>
        <taxon>Negativicutes</taxon>
        <taxon>Selenomonadales</taxon>
        <taxon>Sporomusaceae</taxon>
        <taxon>Dendrosporobacter</taxon>
    </lineage>
</organism>
<protein>
    <submittedName>
        <fullName evidence="3">Iron complex transport system substrate-binding protein</fullName>
    </submittedName>
</protein>
<dbReference type="EMBL" id="FNHB01000006">
    <property type="protein sequence ID" value="SDM69707.1"/>
    <property type="molecule type" value="Genomic_DNA"/>
</dbReference>
<name>A0A1G9VCC3_9FIRM</name>
<keyword evidence="4" id="KW-1185">Reference proteome</keyword>
<evidence type="ECO:0000259" key="2">
    <source>
        <dbReference type="PROSITE" id="PS50983"/>
    </source>
</evidence>
<dbReference type="InterPro" id="IPR002491">
    <property type="entry name" value="ABC_transptr_periplasmic_BD"/>
</dbReference>
<proteinExistence type="inferred from homology"/>
<dbReference type="Proteomes" id="UP000214880">
    <property type="component" value="Unassembled WGS sequence"/>
</dbReference>
<accession>A0A1G9VCC3</accession>
<evidence type="ECO:0000256" key="1">
    <source>
        <dbReference type="ARBA" id="ARBA00008814"/>
    </source>
</evidence>
<dbReference type="Pfam" id="PF10122">
    <property type="entry name" value="Zn_ribbon_Com"/>
    <property type="match status" value="1"/>
</dbReference>
<evidence type="ECO:0000313" key="4">
    <source>
        <dbReference type="Proteomes" id="UP000214880"/>
    </source>
</evidence>
<dbReference type="GO" id="GO:0071281">
    <property type="term" value="P:cellular response to iron ion"/>
    <property type="evidence" value="ECO:0007669"/>
    <property type="project" value="TreeGrafter"/>
</dbReference>
<feature type="domain" description="Fe/B12 periplasmic-binding" evidence="2">
    <location>
        <begin position="96"/>
        <end position="361"/>
    </location>
</feature>
<dbReference type="PROSITE" id="PS50983">
    <property type="entry name" value="FE_B12_PBP"/>
    <property type="match status" value="1"/>
</dbReference>
<dbReference type="AlphaFoldDB" id="A0A1G9VCC3"/>
<dbReference type="Gene3D" id="3.40.50.1980">
    <property type="entry name" value="Nitrogenase molybdenum iron protein domain"/>
    <property type="match status" value="2"/>
</dbReference>
<sequence length="363" mass="39676">MMAGYENVKELKGTLPSIRCNYCNRLLYRGVVQAIEIKCPKCAAVQSIKGCRSIKPGGNIAADSVCLPKKAGGNAPVRVVTDGAGRVVAIPERPQRVIALNASNISLYYAAGGHVVGRVATNMLDPDIAEQVCNIPTVGFPFCPDREKIIDMRPDLVLGIHAPMHHSLVISLEKAGIAVLLQVLERYDDVLKTFRLYGELSGNPEQAGREIESIEEKRRGLVRRHWRSSSPKVLILWEADERLYTACSNSFIGDLVKRLGGVNVADMAAPIEDLANYTPFRLAAVEDFQPDLVLVIRHRLEFVTSILSGDKPVSESAVLRQLEEMCSGRVYILPYRLFAVNPGPQLGEALAVLDGLLYGTGGM</sequence>
<dbReference type="PANTHER" id="PTHR30535">
    <property type="entry name" value="VITAMIN B12-BINDING PROTEIN"/>
    <property type="match status" value="1"/>
</dbReference>
<evidence type="ECO:0000313" key="3">
    <source>
        <dbReference type="EMBL" id="SDM69707.1"/>
    </source>
</evidence>
<dbReference type="Pfam" id="PF01497">
    <property type="entry name" value="Peripla_BP_2"/>
    <property type="match status" value="1"/>
</dbReference>
<dbReference type="SUPFAM" id="SSF53807">
    <property type="entry name" value="Helical backbone' metal receptor"/>
    <property type="match status" value="1"/>
</dbReference>
<dbReference type="InterPro" id="IPR050902">
    <property type="entry name" value="ABC_Transporter_SBP"/>
</dbReference>
<dbReference type="STRING" id="146817.SAMN04488502_106241"/>
<dbReference type="RefSeq" id="WP_092073898.1">
    <property type="nucleotide sequence ID" value="NZ_FNHB01000006.1"/>
</dbReference>
<dbReference type="InterPro" id="IPR019294">
    <property type="entry name" value="Translation_reg_Com"/>
</dbReference>
<gene>
    <name evidence="3" type="ORF">SAMN04488502_106241</name>
</gene>